<feature type="repeat" description="ARM" evidence="11">
    <location>
        <begin position="119"/>
        <end position="162"/>
    </location>
</feature>
<dbReference type="PROSITE" id="PS51214">
    <property type="entry name" value="IBB"/>
    <property type="match status" value="1"/>
</dbReference>
<dbReference type="GO" id="GO:0005737">
    <property type="term" value="C:cytoplasm"/>
    <property type="evidence" value="ECO:0007669"/>
    <property type="project" value="UniProtKB-SubCell"/>
</dbReference>
<dbReference type="InterPro" id="IPR036975">
    <property type="entry name" value="Importin-a_IBB_sf"/>
</dbReference>
<keyword evidence="16" id="KW-1185">Reference proteome</keyword>
<feature type="domain" description="IBB" evidence="14">
    <location>
        <begin position="1"/>
        <end position="60"/>
    </location>
</feature>
<dbReference type="GO" id="GO:0005634">
    <property type="term" value="C:nucleus"/>
    <property type="evidence" value="ECO:0007669"/>
    <property type="project" value="UniProtKB-SubCell"/>
</dbReference>
<dbReference type="AlphaFoldDB" id="A0A7J8CZ41"/>
<dbReference type="InterPro" id="IPR016024">
    <property type="entry name" value="ARM-type_fold"/>
</dbReference>
<dbReference type="Pfam" id="PF01749">
    <property type="entry name" value="IBB"/>
    <property type="match status" value="1"/>
</dbReference>
<evidence type="ECO:0000256" key="3">
    <source>
        <dbReference type="ARBA" id="ARBA00010394"/>
    </source>
</evidence>
<feature type="compositionally biased region" description="Polar residues" evidence="13">
    <location>
        <begin position="62"/>
        <end position="72"/>
    </location>
</feature>
<keyword evidence="5" id="KW-0963">Cytoplasm</keyword>
<dbReference type="InterPro" id="IPR024931">
    <property type="entry name" value="Importin_alpha"/>
</dbReference>
<feature type="region of interest" description="Disordered" evidence="13">
    <location>
        <begin position="1"/>
        <end position="28"/>
    </location>
</feature>
<dbReference type="Pfam" id="PF00514">
    <property type="entry name" value="Arm"/>
    <property type="match status" value="4"/>
</dbReference>
<evidence type="ECO:0000256" key="2">
    <source>
        <dbReference type="ARBA" id="ARBA00004496"/>
    </source>
</evidence>
<dbReference type="Pfam" id="PF16186">
    <property type="entry name" value="Arm_3"/>
    <property type="match status" value="1"/>
</dbReference>
<evidence type="ECO:0000256" key="9">
    <source>
        <dbReference type="ARBA" id="ARBA00022990"/>
    </source>
</evidence>
<comment type="caution">
    <text evidence="15">The sequence shown here is derived from an EMBL/GenBank/DDBJ whole genome shotgun (WGS) entry which is preliminary data.</text>
</comment>
<evidence type="ECO:0000256" key="10">
    <source>
        <dbReference type="ARBA" id="ARBA00023242"/>
    </source>
</evidence>
<comment type="subcellular location">
    <subcellularLocation>
        <location evidence="2">Cytoplasm</location>
    </subcellularLocation>
    <subcellularLocation>
        <location evidence="1">Nucleus</location>
    </subcellularLocation>
</comment>
<dbReference type="SUPFAM" id="SSF48371">
    <property type="entry name" value="ARM repeat"/>
    <property type="match status" value="1"/>
</dbReference>
<evidence type="ECO:0000256" key="7">
    <source>
        <dbReference type="ARBA" id="ARBA00022737"/>
    </source>
</evidence>
<comment type="similarity">
    <text evidence="3">Belongs to the importin alpha family.</text>
</comment>
<dbReference type="InterPro" id="IPR032413">
    <property type="entry name" value="Arm_3"/>
</dbReference>
<dbReference type="GO" id="GO:0006606">
    <property type="term" value="P:protein import into nucleus"/>
    <property type="evidence" value="ECO:0007669"/>
    <property type="project" value="InterPro"/>
</dbReference>
<dbReference type="Gene3D" id="1.25.10.10">
    <property type="entry name" value="Leucine-rich Repeat Variant"/>
    <property type="match status" value="2"/>
</dbReference>
<dbReference type="Proteomes" id="UP000550707">
    <property type="component" value="Unassembled WGS sequence"/>
</dbReference>
<dbReference type="Gene3D" id="1.20.5.690">
    <property type="entry name" value="Importin-alpha, importin-beta-binding domain"/>
    <property type="match status" value="1"/>
</dbReference>
<accession>A0A7J8CZ41</accession>
<keyword evidence="6" id="KW-0597">Phosphoprotein</keyword>
<dbReference type="FunFam" id="1.25.10.10:FF:002044">
    <property type="entry name" value="Importin subunit alpha-1"/>
    <property type="match status" value="1"/>
</dbReference>
<evidence type="ECO:0000313" key="16">
    <source>
        <dbReference type="Proteomes" id="UP000550707"/>
    </source>
</evidence>
<dbReference type="PANTHER" id="PTHR23316">
    <property type="entry name" value="IMPORTIN ALPHA"/>
    <property type="match status" value="1"/>
</dbReference>
<evidence type="ECO:0000256" key="6">
    <source>
        <dbReference type="ARBA" id="ARBA00022553"/>
    </source>
</evidence>
<evidence type="ECO:0000256" key="1">
    <source>
        <dbReference type="ARBA" id="ARBA00004123"/>
    </source>
</evidence>
<evidence type="ECO:0000259" key="14">
    <source>
        <dbReference type="PROSITE" id="PS51214"/>
    </source>
</evidence>
<gene>
    <name evidence="15" type="ORF">HJG59_007433</name>
</gene>
<name>A0A7J8CZ41_MOLMO</name>
<evidence type="ECO:0000256" key="8">
    <source>
        <dbReference type="ARBA" id="ARBA00022927"/>
    </source>
</evidence>
<dbReference type="InterPro" id="IPR011989">
    <property type="entry name" value="ARM-like"/>
</dbReference>
<dbReference type="PROSITE" id="PS50176">
    <property type="entry name" value="ARM_REPEAT"/>
    <property type="match status" value="2"/>
</dbReference>
<feature type="repeat" description="ARM" evidence="11">
    <location>
        <begin position="162"/>
        <end position="190"/>
    </location>
</feature>
<evidence type="ECO:0000313" key="15">
    <source>
        <dbReference type="EMBL" id="KAF6416022.1"/>
    </source>
</evidence>
<dbReference type="FunFam" id="1.20.5.690:FF:000005">
    <property type="entry name" value="Importin subunit alpha"/>
    <property type="match status" value="1"/>
</dbReference>
<feature type="region of interest" description="Disordered" evidence="13">
    <location>
        <begin position="43"/>
        <end position="72"/>
    </location>
</feature>
<evidence type="ECO:0000256" key="12">
    <source>
        <dbReference type="PROSITE-ProRule" id="PRU00561"/>
    </source>
</evidence>
<dbReference type="SMART" id="SM00185">
    <property type="entry name" value="ARM"/>
    <property type="match status" value="6"/>
</dbReference>
<evidence type="ECO:0000256" key="4">
    <source>
        <dbReference type="ARBA" id="ARBA00022448"/>
    </source>
</evidence>
<reference evidence="15 16" key="1">
    <citation type="journal article" date="2020" name="Nature">
        <title>Six reference-quality genomes reveal evolution of bat adaptations.</title>
        <authorList>
            <person name="Jebb D."/>
            <person name="Huang Z."/>
            <person name="Pippel M."/>
            <person name="Hughes G.M."/>
            <person name="Lavrichenko K."/>
            <person name="Devanna P."/>
            <person name="Winkler S."/>
            <person name="Jermiin L.S."/>
            <person name="Skirmuntt E.C."/>
            <person name="Katzourakis A."/>
            <person name="Burkitt-Gray L."/>
            <person name="Ray D.A."/>
            <person name="Sullivan K.A.M."/>
            <person name="Roscito J.G."/>
            <person name="Kirilenko B.M."/>
            <person name="Davalos L.M."/>
            <person name="Corthals A.P."/>
            <person name="Power M.L."/>
            <person name="Jones G."/>
            <person name="Ransome R.D."/>
            <person name="Dechmann D.K.N."/>
            <person name="Locatelli A.G."/>
            <person name="Puechmaille S.J."/>
            <person name="Fedrigo O."/>
            <person name="Jarvis E.D."/>
            <person name="Hiller M."/>
            <person name="Vernes S.C."/>
            <person name="Myers E.W."/>
            <person name="Teeling E.C."/>
        </authorList>
    </citation>
    <scope>NUCLEOTIDE SEQUENCE [LARGE SCALE GENOMIC DNA]</scope>
    <source>
        <strain evidence="15">MMolMol1</strain>
        <tissue evidence="15">Muscle</tissue>
    </source>
</reference>
<keyword evidence="8" id="KW-0653">Protein transport</keyword>
<sequence length="439" mass="48407">MSTNENANSPAARLNRFKNKGKDSTEMRRRRIEVNVELRKAKKDDQMLKRRNVSSFPDDATSPLQENRNNQGTVNWSVEDIVKGINSNNLESQLQATQAARKLLSREKQPPIDNIIRAGLIPKFVSFLGRTDCSPIQFESAWALTNIASGTSEQTKAVVDGGAIPAFISLLASPHAHISEQAVWALGNIAGDGSVFRDLVIKYGAVDPLLALLAVPDMSSLACGYLRNLTWTLSNLCRNKNPAPPLDAVFPGLLMNSKTNIQKEATWTMSNITAGRQDQIQQVVNHGLVPFLIVVLSKADFKTQKEAVWAVTNYTSGGTVEQIVYLVHCGIIEPLMNLLTAKDTKIILVILDAISNIFQAAEKLGETEKLSIMIEECGGLDKIEALQNHENESVYKASLKLIEKYFSVEEEEDQNVVPETTSEGYTFQVQDGTPGTFNF</sequence>
<dbReference type="GO" id="GO:0061608">
    <property type="term" value="F:nuclear import signal receptor activity"/>
    <property type="evidence" value="ECO:0007669"/>
    <property type="project" value="InterPro"/>
</dbReference>
<keyword evidence="4 12" id="KW-0813">Transport</keyword>
<keyword evidence="10" id="KW-0539">Nucleus</keyword>
<proteinExistence type="inferred from homology"/>
<protein>
    <submittedName>
        <fullName evidence="15">Karyopherin subunit alpha 2</fullName>
    </submittedName>
</protein>
<evidence type="ECO:0000256" key="11">
    <source>
        <dbReference type="PROSITE-ProRule" id="PRU00259"/>
    </source>
</evidence>
<evidence type="ECO:0000256" key="13">
    <source>
        <dbReference type="SAM" id="MobiDB-lite"/>
    </source>
</evidence>
<organism evidence="15 16">
    <name type="scientific">Molossus molossus</name>
    <name type="common">Pallas' mastiff bat</name>
    <name type="synonym">Vespertilio molossus</name>
    <dbReference type="NCBI Taxonomy" id="27622"/>
    <lineage>
        <taxon>Eukaryota</taxon>
        <taxon>Metazoa</taxon>
        <taxon>Chordata</taxon>
        <taxon>Craniata</taxon>
        <taxon>Vertebrata</taxon>
        <taxon>Euteleostomi</taxon>
        <taxon>Mammalia</taxon>
        <taxon>Eutheria</taxon>
        <taxon>Laurasiatheria</taxon>
        <taxon>Chiroptera</taxon>
        <taxon>Yangochiroptera</taxon>
        <taxon>Molossidae</taxon>
        <taxon>Molossus</taxon>
    </lineage>
</organism>
<keyword evidence="7" id="KW-0677">Repeat</keyword>
<keyword evidence="9" id="KW-0007">Acetylation</keyword>
<dbReference type="EMBL" id="JACASF010000019">
    <property type="protein sequence ID" value="KAF6416022.1"/>
    <property type="molecule type" value="Genomic_DNA"/>
</dbReference>
<dbReference type="InterPro" id="IPR002652">
    <property type="entry name" value="Importin-a_IBB"/>
</dbReference>
<dbReference type="InterPro" id="IPR000225">
    <property type="entry name" value="Armadillo"/>
</dbReference>
<dbReference type="PIRSF" id="PIRSF005673">
    <property type="entry name" value="Importin_alpha"/>
    <property type="match status" value="1"/>
</dbReference>
<evidence type="ECO:0000256" key="5">
    <source>
        <dbReference type="ARBA" id="ARBA00022490"/>
    </source>
</evidence>